<feature type="region of interest" description="Disordered" evidence="1">
    <location>
        <begin position="1"/>
        <end position="89"/>
    </location>
</feature>
<feature type="compositionally biased region" description="Basic and acidic residues" evidence="1">
    <location>
        <begin position="1"/>
        <end position="23"/>
    </location>
</feature>
<dbReference type="Proteomes" id="UP001497516">
    <property type="component" value="Chromosome 3"/>
</dbReference>
<proteinExistence type="predicted"/>
<feature type="compositionally biased region" description="Basic and acidic residues" evidence="1">
    <location>
        <begin position="47"/>
        <end position="58"/>
    </location>
</feature>
<reference evidence="2 3" key="1">
    <citation type="submission" date="2024-04" db="EMBL/GenBank/DDBJ databases">
        <authorList>
            <person name="Fracassetti M."/>
        </authorList>
    </citation>
    <scope>NUCLEOTIDE SEQUENCE [LARGE SCALE GENOMIC DNA]</scope>
</reference>
<accession>A0AAV2DQ69</accession>
<gene>
    <name evidence="2" type="ORF">LTRI10_LOCUS17449</name>
</gene>
<dbReference type="AlphaFoldDB" id="A0AAV2DQ69"/>
<evidence type="ECO:0000313" key="2">
    <source>
        <dbReference type="EMBL" id="CAL1375663.1"/>
    </source>
</evidence>
<feature type="compositionally biased region" description="Polar residues" evidence="1">
    <location>
        <begin position="80"/>
        <end position="89"/>
    </location>
</feature>
<organism evidence="2 3">
    <name type="scientific">Linum trigynum</name>
    <dbReference type="NCBI Taxonomy" id="586398"/>
    <lineage>
        <taxon>Eukaryota</taxon>
        <taxon>Viridiplantae</taxon>
        <taxon>Streptophyta</taxon>
        <taxon>Embryophyta</taxon>
        <taxon>Tracheophyta</taxon>
        <taxon>Spermatophyta</taxon>
        <taxon>Magnoliopsida</taxon>
        <taxon>eudicotyledons</taxon>
        <taxon>Gunneridae</taxon>
        <taxon>Pentapetalae</taxon>
        <taxon>rosids</taxon>
        <taxon>fabids</taxon>
        <taxon>Malpighiales</taxon>
        <taxon>Linaceae</taxon>
        <taxon>Linum</taxon>
    </lineage>
</organism>
<dbReference type="EMBL" id="OZ034816">
    <property type="protein sequence ID" value="CAL1375663.1"/>
    <property type="molecule type" value="Genomic_DNA"/>
</dbReference>
<keyword evidence="3" id="KW-1185">Reference proteome</keyword>
<evidence type="ECO:0000256" key="1">
    <source>
        <dbReference type="SAM" id="MobiDB-lite"/>
    </source>
</evidence>
<protein>
    <submittedName>
        <fullName evidence="2">Uncharacterized protein</fullName>
    </submittedName>
</protein>
<feature type="compositionally biased region" description="Low complexity" evidence="1">
    <location>
        <begin position="24"/>
        <end position="34"/>
    </location>
</feature>
<evidence type="ECO:0000313" key="3">
    <source>
        <dbReference type="Proteomes" id="UP001497516"/>
    </source>
</evidence>
<name>A0AAV2DQ69_9ROSI</name>
<sequence length="184" mass="19786">MVGEDHSMVGGDRGMRSGGDHMGIDGSSEGIDGSSGRDHGMSSGIAHDGRSGGDHDGDLGSGSGGDLDVSSDRHRVPQPKGSSLSTPPTALSRAHEVFPEPSCFSFSRMVVGVGDINLYRRWHRCGHGWVTTMITTLCSDTAKQTVCHPLDEAHIFMSHFMFRMGQLFDPLDPISLNHIKRLAR</sequence>